<name>A0A5J4RJU1_9ZZZZ</name>
<comment type="caution">
    <text evidence="7">The sequence shown here is derived from an EMBL/GenBank/DDBJ whole genome shotgun (WGS) entry which is preliminary data.</text>
</comment>
<accession>A0A5J4RJU1</accession>
<dbReference type="InterPro" id="IPR011990">
    <property type="entry name" value="TPR-like_helical_dom_sf"/>
</dbReference>
<dbReference type="Gene3D" id="1.25.40.390">
    <property type="match status" value="1"/>
</dbReference>
<dbReference type="InterPro" id="IPR019734">
    <property type="entry name" value="TPR_rpt"/>
</dbReference>
<dbReference type="InterPro" id="IPR033985">
    <property type="entry name" value="SusD-like_N"/>
</dbReference>
<dbReference type="GO" id="GO:0009279">
    <property type="term" value="C:cell outer membrane"/>
    <property type="evidence" value="ECO:0007669"/>
    <property type="project" value="UniProtKB-SubCell"/>
</dbReference>
<dbReference type="CDD" id="cd08977">
    <property type="entry name" value="SusD"/>
    <property type="match status" value="1"/>
</dbReference>
<gene>
    <name evidence="7" type="ORF">EZS27_018140</name>
</gene>
<evidence type="ECO:0000259" key="5">
    <source>
        <dbReference type="Pfam" id="PF07980"/>
    </source>
</evidence>
<comment type="subcellular location">
    <subcellularLocation>
        <location evidence="1">Cell outer membrane</location>
    </subcellularLocation>
</comment>
<dbReference type="InterPro" id="IPR012944">
    <property type="entry name" value="SusD_RagB_dom"/>
</dbReference>
<evidence type="ECO:0000256" key="2">
    <source>
        <dbReference type="ARBA" id="ARBA00022729"/>
    </source>
</evidence>
<proteinExistence type="predicted"/>
<keyword evidence="4" id="KW-0998">Cell outer membrane</keyword>
<protein>
    <submittedName>
        <fullName evidence="7">RagB/SusD family nutrient uptake outer membrane protein</fullName>
    </submittedName>
</protein>
<dbReference type="Pfam" id="PF07980">
    <property type="entry name" value="SusD_RagB"/>
    <property type="match status" value="1"/>
</dbReference>
<organism evidence="7">
    <name type="scientific">termite gut metagenome</name>
    <dbReference type="NCBI Taxonomy" id="433724"/>
    <lineage>
        <taxon>unclassified sequences</taxon>
        <taxon>metagenomes</taxon>
        <taxon>organismal metagenomes</taxon>
    </lineage>
</organism>
<dbReference type="AlphaFoldDB" id="A0A5J4RJU1"/>
<evidence type="ECO:0000313" key="7">
    <source>
        <dbReference type="EMBL" id="KAA6333450.1"/>
    </source>
</evidence>
<evidence type="ECO:0000259" key="6">
    <source>
        <dbReference type="Pfam" id="PF14322"/>
    </source>
</evidence>
<sequence length="467" mass="53111">MKKIALYGLFLYGLSLFAGCNSDFLEKEPPLYVTEQDVFTDASRLDANVNSLYAGLKSQYSLGGKCFGIIDNIGEDFINISGNGYELMYTYQAVVGIGIQENYEFWRYTYLALNRVNTFLKNIEIYKEYVGNNYDKYIAEAKFVRALGYYYLHQLYTIPYVINPNAKSVPLRLQAEADIFNNDLERASSQEVLEQILLDLSASGALPVRNSNVEEFVTRATQGSAEALRMRIYILRGEWDKAIESGNKITGYSLVDNITSLFKAPYITVENIFSMPFDATNRPSSQYANGYFYINGKSDVIDTKDGIVSIDGYDNMNDVRINTFTTIPNGGRVFTKYTSSTYLDWMPVFRYAEVLLNLAEAHYNKGEYDKAISYLKQVRQRSLSDEDDTLNIDALTGDALKTAIYNERRLEFMGEGMRGFDILRRGETIVKQRGEPDELIVTPSQGINGYIWPIPQTERAQNNLIED</sequence>
<dbReference type="EMBL" id="SNRY01001113">
    <property type="protein sequence ID" value="KAA6333450.1"/>
    <property type="molecule type" value="Genomic_DNA"/>
</dbReference>
<feature type="domain" description="SusD-like N-terminal" evidence="6">
    <location>
        <begin position="23"/>
        <end position="233"/>
    </location>
</feature>
<reference evidence="7" key="1">
    <citation type="submission" date="2019-03" db="EMBL/GenBank/DDBJ databases">
        <title>Single cell metagenomics reveals metabolic interactions within the superorganism composed of flagellate Streblomastix strix and complex community of Bacteroidetes bacteria on its surface.</title>
        <authorList>
            <person name="Treitli S.C."/>
            <person name="Kolisko M."/>
            <person name="Husnik F."/>
            <person name="Keeling P."/>
            <person name="Hampl V."/>
        </authorList>
    </citation>
    <scope>NUCLEOTIDE SEQUENCE</scope>
    <source>
        <strain evidence="7">STM</strain>
    </source>
</reference>
<evidence type="ECO:0000256" key="4">
    <source>
        <dbReference type="ARBA" id="ARBA00023237"/>
    </source>
</evidence>
<keyword evidence="2" id="KW-0732">Signal</keyword>
<feature type="domain" description="RagB/SusD" evidence="5">
    <location>
        <begin position="320"/>
        <end position="462"/>
    </location>
</feature>
<dbReference type="PROSITE" id="PS50005">
    <property type="entry name" value="TPR"/>
    <property type="match status" value="1"/>
</dbReference>
<evidence type="ECO:0000256" key="3">
    <source>
        <dbReference type="ARBA" id="ARBA00023136"/>
    </source>
</evidence>
<evidence type="ECO:0000256" key="1">
    <source>
        <dbReference type="ARBA" id="ARBA00004442"/>
    </source>
</evidence>
<keyword evidence="3" id="KW-0472">Membrane</keyword>
<dbReference type="PROSITE" id="PS51257">
    <property type="entry name" value="PROKAR_LIPOPROTEIN"/>
    <property type="match status" value="1"/>
</dbReference>
<dbReference type="Pfam" id="PF14322">
    <property type="entry name" value="SusD-like_3"/>
    <property type="match status" value="1"/>
</dbReference>
<dbReference type="SUPFAM" id="SSF48452">
    <property type="entry name" value="TPR-like"/>
    <property type="match status" value="1"/>
</dbReference>
<dbReference type="SMART" id="SM00028">
    <property type="entry name" value="TPR"/>
    <property type="match status" value="1"/>
</dbReference>